<dbReference type="PROSITE" id="PS00062">
    <property type="entry name" value="ALDOKETO_REDUCTASE_2"/>
    <property type="match status" value="1"/>
</dbReference>
<evidence type="ECO:0000256" key="2">
    <source>
        <dbReference type="ARBA" id="ARBA00022857"/>
    </source>
</evidence>
<proteinExistence type="inferred from homology"/>
<evidence type="ECO:0000313" key="6">
    <source>
        <dbReference type="Proteomes" id="UP001501570"/>
    </source>
</evidence>
<dbReference type="Pfam" id="PF00248">
    <property type="entry name" value="Aldo_ket_red"/>
    <property type="match status" value="1"/>
</dbReference>
<evidence type="ECO:0000313" key="5">
    <source>
        <dbReference type="EMBL" id="GAA5188306.1"/>
    </source>
</evidence>
<dbReference type="InterPro" id="IPR036812">
    <property type="entry name" value="NAD(P)_OxRdtase_dom_sf"/>
</dbReference>
<dbReference type="CDD" id="cd19071">
    <property type="entry name" value="AKR_AKR1-5-like"/>
    <property type="match status" value="1"/>
</dbReference>
<keyword evidence="6" id="KW-1185">Reference proteome</keyword>
<evidence type="ECO:0000256" key="3">
    <source>
        <dbReference type="ARBA" id="ARBA00023002"/>
    </source>
</evidence>
<dbReference type="EMBL" id="BAABJQ010000010">
    <property type="protein sequence ID" value="GAA5188306.1"/>
    <property type="molecule type" value="Genomic_DNA"/>
</dbReference>
<dbReference type="Proteomes" id="UP001501570">
    <property type="component" value="Unassembled WGS sequence"/>
</dbReference>
<dbReference type="SUPFAM" id="SSF51430">
    <property type="entry name" value="NAD(P)-linked oxidoreductase"/>
    <property type="match status" value="1"/>
</dbReference>
<evidence type="ECO:0000259" key="4">
    <source>
        <dbReference type="Pfam" id="PF00248"/>
    </source>
</evidence>
<protein>
    <submittedName>
        <fullName evidence="5">Aldo/keto reductase</fullName>
    </submittedName>
</protein>
<keyword evidence="2" id="KW-0521">NADP</keyword>
<dbReference type="PRINTS" id="PR00069">
    <property type="entry name" value="ALDKETRDTASE"/>
</dbReference>
<organism evidence="5 6">
    <name type="scientific">Rugosimonospora acidiphila</name>
    <dbReference type="NCBI Taxonomy" id="556531"/>
    <lineage>
        <taxon>Bacteria</taxon>
        <taxon>Bacillati</taxon>
        <taxon>Actinomycetota</taxon>
        <taxon>Actinomycetes</taxon>
        <taxon>Micromonosporales</taxon>
        <taxon>Micromonosporaceae</taxon>
        <taxon>Rugosimonospora</taxon>
    </lineage>
</organism>
<dbReference type="InterPro" id="IPR020471">
    <property type="entry name" value="AKR"/>
</dbReference>
<accession>A0ABP9RWX3</accession>
<name>A0ABP9RWX3_9ACTN</name>
<dbReference type="Gene3D" id="3.20.20.100">
    <property type="entry name" value="NADP-dependent oxidoreductase domain"/>
    <property type="match status" value="1"/>
</dbReference>
<dbReference type="InterPro" id="IPR023210">
    <property type="entry name" value="NADP_OxRdtase_dom"/>
</dbReference>
<dbReference type="InterPro" id="IPR018170">
    <property type="entry name" value="Aldo/ket_reductase_CS"/>
</dbReference>
<dbReference type="PIRSF" id="PIRSF000097">
    <property type="entry name" value="AKR"/>
    <property type="match status" value="1"/>
</dbReference>
<reference evidence="6" key="1">
    <citation type="journal article" date="2019" name="Int. J. Syst. Evol. Microbiol.">
        <title>The Global Catalogue of Microorganisms (GCM) 10K type strain sequencing project: providing services to taxonomists for standard genome sequencing and annotation.</title>
        <authorList>
            <consortium name="The Broad Institute Genomics Platform"/>
            <consortium name="The Broad Institute Genome Sequencing Center for Infectious Disease"/>
            <person name="Wu L."/>
            <person name="Ma J."/>
        </authorList>
    </citation>
    <scope>NUCLEOTIDE SEQUENCE [LARGE SCALE GENOMIC DNA]</scope>
    <source>
        <strain evidence="6">JCM 18304</strain>
    </source>
</reference>
<feature type="domain" description="NADP-dependent oxidoreductase" evidence="4">
    <location>
        <begin position="15"/>
        <end position="254"/>
    </location>
</feature>
<evidence type="ECO:0000256" key="1">
    <source>
        <dbReference type="ARBA" id="ARBA00007905"/>
    </source>
</evidence>
<dbReference type="PROSITE" id="PS00063">
    <property type="entry name" value="ALDOKETO_REDUCTASE_3"/>
    <property type="match status" value="1"/>
</dbReference>
<comment type="similarity">
    <text evidence="1">Belongs to the aldo/keto reductase family.</text>
</comment>
<gene>
    <name evidence="5" type="ORF">GCM10023322_38770</name>
</gene>
<dbReference type="PANTHER" id="PTHR43827:SF3">
    <property type="entry name" value="NADP-DEPENDENT OXIDOREDUCTASE DOMAIN-CONTAINING PROTEIN"/>
    <property type="match status" value="1"/>
</dbReference>
<comment type="caution">
    <text evidence="5">The sequence shown here is derived from an EMBL/GenBank/DDBJ whole genome shotgun (WGS) entry which is preliminary data.</text>
</comment>
<dbReference type="PANTHER" id="PTHR43827">
    <property type="entry name" value="2,5-DIKETO-D-GLUCONIC ACID REDUCTASE"/>
    <property type="match status" value="1"/>
</dbReference>
<sequence>MPAVTLAGDVSMPIVGFGTWQLGGEQAYQAVRQALESGYRHIDTATNYGNEQEVGRALRDTGLARGEVFITTKAPPSAAGREREAITASLNALGVDYVDLWLVHWPPAGRAAPPMWREFLAVRDRGLVRAIGVSNYRTDQIDELIEATGQPPAVNQIPWSPAQHDPGRLADSRDRGVVVEGYSPLKGTHLRDRLLVEIADGHQVTVPQVVLRWHVQHGIPVIPKSANPGRIKENFDLFGFSLSEDEMARIDGLSKE</sequence>
<dbReference type="PROSITE" id="PS00798">
    <property type="entry name" value="ALDOKETO_REDUCTASE_1"/>
    <property type="match status" value="1"/>
</dbReference>
<keyword evidence="3" id="KW-0560">Oxidoreductase</keyword>